<protein>
    <submittedName>
        <fullName evidence="1">Uncharacterized protein</fullName>
    </submittedName>
</protein>
<name>A0ABQ7BPF8_BRACR</name>
<reference evidence="1 2" key="1">
    <citation type="journal article" date="2020" name="BMC Genomics">
        <title>Intraspecific diversification of the crop wild relative Brassica cretica Lam. using demographic model selection.</title>
        <authorList>
            <person name="Kioukis A."/>
            <person name="Michalopoulou V.A."/>
            <person name="Briers L."/>
            <person name="Pirintsos S."/>
            <person name="Studholme D.J."/>
            <person name="Pavlidis P."/>
            <person name="Sarris P.F."/>
        </authorList>
    </citation>
    <scope>NUCLEOTIDE SEQUENCE [LARGE SCALE GENOMIC DNA]</scope>
    <source>
        <strain evidence="2">cv. PFS-1207/04</strain>
    </source>
</reference>
<evidence type="ECO:0000313" key="2">
    <source>
        <dbReference type="Proteomes" id="UP000266723"/>
    </source>
</evidence>
<dbReference type="Proteomes" id="UP000266723">
    <property type="component" value="Unassembled WGS sequence"/>
</dbReference>
<sequence length="58" mass="6735">MVDSEERYFTEKASSVPSMILYDCDAEALSNSIRPSQSYSPTIKWRCCPRLVQFHGFR</sequence>
<proteinExistence type="predicted"/>
<accession>A0ABQ7BPF8</accession>
<comment type="caution">
    <text evidence="1">The sequence shown here is derived from an EMBL/GenBank/DDBJ whole genome shotgun (WGS) entry which is preliminary data.</text>
</comment>
<gene>
    <name evidence="1" type="ORF">DY000_02041979</name>
</gene>
<evidence type="ECO:0000313" key="1">
    <source>
        <dbReference type="EMBL" id="KAF3534030.1"/>
    </source>
</evidence>
<keyword evidence="2" id="KW-1185">Reference proteome</keyword>
<dbReference type="EMBL" id="QGKV02001507">
    <property type="protein sequence ID" value="KAF3534030.1"/>
    <property type="molecule type" value="Genomic_DNA"/>
</dbReference>
<organism evidence="1 2">
    <name type="scientific">Brassica cretica</name>
    <name type="common">Mustard</name>
    <dbReference type="NCBI Taxonomy" id="69181"/>
    <lineage>
        <taxon>Eukaryota</taxon>
        <taxon>Viridiplantae</taxon>
        <taxon>Streptophyta</taxon>
        <taxon>Embryophyta</taxon>
        <taxon>Tracheophyta</taxon>
        <taxon>Spermatophyta</taxon>
        <taxon>Magnoliopsida</taxon>
        <taxon>eudicotyledons</taxon>
        <taxon>Gunneridae</taxon>
        <taxon>Pentapetalae</taxon>
        <taxon>rosids</taxon>
        <taxon>malvids</taxon>
        <taxon>Brassicales</taxon>
        <taxon>Brassicaceae</taxon>
        <taxon>Brassiceae</taxon>
        <taxon>Brassica</taxon>
    </lineage>
</organism>